<dbReference type="Pfam" id="PF00480">
    <property type="entry name" value="ROK"/>
    <property type="match status" value="1"/>
</dbReference>
<keyword evidence="3" id="KW-1185">Reference proteome</keyword>
<dbReference type="InterPro" id="IPR049874">
    <property type="entry name" value="ROK_cs"/>
</dbReference>
<comment type="similarity">
    <text evidence="1">Belongs to the ROK (NagC/XylR) family.</text>
</comment>
<protein>
    <submittedName>
        <fullName evidence="2">Glucokinase-like ROK family protein</fullName>
    </submittedName>
</protein>
<evidence type="ECO:0000256" key="1">
    <source>
        <dbReference type="ARBA" id="ARBA00006479"/>
    </source>
</evidence>
<dbReference type="SUPFAM" id="SSF53067">
    <property type="entry name" value="Actin-like ATPase domain"/>
    <property type="match status" value="1"/>
</dbReference>
<dbReference type="InterPro" id="IPR000600">
    <property type="entry name" value="ROK"/>
</dbReference>
<dbReference type="AlphaFoldDB" id="A0A841BLS4"/>
<sequence>MPTEDKGPSPQRAEPISYQLLCLLRDHGPLSRVELADRLGQPRSRLAIELDALAEAGMIQGAGPAESRGGRRSLLLRLNPEIRYAAVDLGTTSIDVEITDGSLEPIAAHSEAADISVGPNVVLTRVNEILQKMRADGAYRRLDALGVGLPGPVSVRDGMPVFPPIMPGWDRFPLRSTLGIEHGCPVAVDNDVNIMSIGERHSGIAHTIDNFLFVKVGTGIGCGIHLGGLVHRGADGCAGDMGHIQVDGRGPVCYCGNVGCLEVFFSGSSLAREALAAARSGASPALARRLAAQGTLTARDVGDAAAEGDMTCVNLVRVGGRYLGEVLAGMVSFINPSMIVIGGGLAGLGHLLLADIRAVVYKRSLPLATGNLLVVLSELGPRAGVTGAAVLASELAHRRRF</sequence>
<dbReference type="InterPro" id="IPR036388">
    <property type="entry name" value="WH-like_DNA-bd_sf"/>
</dbReference>
<name>A0A841BLS4_9ACTN</name>
<dbReference type="PANTHER" id="PTHR18964:SF173">
    <property type="entry name" value="GLUCOKINASE"/>
    <property type="match status" value="1"/>
</dbReference>
<dbReference type="Gene3D" id="3.30.420.40">
    <property type="match status" value="2"/>
</dbReference>
<dbReference type="PROSITE" id="PS01125">
    <property type="entry name" value="ROK"/>
    <property type="match status" value="1"/>
</dbReference>
<evidence type="ECO:0000313" key="2">
    <source>
        <dbReference type="EMBL" id="MBB5867702.1"/>
    </source>
</evidence>
<keyword evidence="2" id="KW-0418">Kinase</keyword>
<comment type="caution">
    <text evidence="2">The sequence shown here is derived from an EMBL/GenBank/DDBJ whole genome shotgun (WGS) entry which is preliminary data.</text>
</comment>
<dbReference type="PANTHER" id="PTHR18964">
    <property type="entry name" value="ROK (REPRESSOR, ORF, KINASE) FAMILY"/>
    <property type="match status" value="1"/>
</dbReference>
<dbReference type="GO" id="GO:0016301">
    <property type="term" value="F:kinase activity"/>
    <property type="evidence" value="ECO:0007669"/>
    <property type="project" value="UniProtKB-KW"/>
</dbReference>
<proteinExistence type="inferred from homology"/>
<dbReference type="CDD" id="cd00090">
    <property type="entry name" value="HTH_ARSR"/>
    <property type="match status" value="1"/>
</dbReference>
<dbReference type="EMBL" id="JACHMN010000001">
    <property type="protein sequence ID" value="MBB5867702.1"/>
    <property type="molecule type" value="Genomic_DNA"/>
</dbReference>
<keyword evidence="2" id="KW-0808">Transferase</keyword>
<dbReference type="InterPro" id="IPR011991">
    <property type="entry name" value="ArsR-like_HTH"/>
</dbReference>
<evidence type="ECO:0000313" key="3">
    <source>
        <dbReference type="Proteomes" id="UP000587527"/>
    </source>
</evidence>
<organism evidence="2 3">
    <name type="scientific">Allocatelliglobosispora scoriae</name>
    <dbReference type="NCBI Taxonomy" id="643052"/>
    <lineage>
        <taxon>Bacteria</taxon>
        <taxon>Bacillati</taxon>
        <taxon>Actinomycetota</taxon>
        <taxon>Actinomycetes</taxon>
        <taxon>Micromonosporales</taxon>
        <taxon>Micromonosporaceae</taxon>
        <taxon>Allocatelliglobosispora</taxon>
    </lineage>
</organism>
<dbReference type="Gene3D" id="1.10.10.10">
    <property type="entry name" value="Winged helix-like DNA-binding domain superfamily/Winged helix DNA-binding domain"/>
    <property type="match status" value="1"/>
</dbReference>
<dbReference type="InterPro" id="IPR036390">
    <property type="entry name" value="WH_DNA-bd_sf"/>
</dbReference>
<accession>A0A841BLS4</accession>
<dbReference type="InterPro" id="IPR043129">
    <property type="entry name" value="ATPase_NBD"/>
</dbReference>
<gene>
    <name evidence="2" type="ORF">F4553_001081</name>
</gene>
<dbReference type="RefSeq" id="WP_184832760.1">
    <property type="nucleotide sequence ID" value="NZ_JACHMN010000001.1"/>
</dbReference>
<dbReference type="Proteomes" id="UP000587527">
    <property type="component" value="Unassembled WGS sequence"/>
</dbReference>
<dbReference type="SUPFAM" id="SSF46785">
    <property type="entry name" value="Winged helix' DNA-binding domain"/>
    <property type="match status" value="1"/>
</dbReference>
<reference evidence="2 3" key="1">
    <citation type="submission" date="2020-08" db="EMBL/GenBank/DDBJ databases">
        <title>Sequencing the genomes of 1000 actinobacteria strains.</title>
        <authorList>
            <person name="Klenk H.-P."/>
        </authorList>
    </citation>
    <scope>NUCLEOTIDE SEQUENCE [LARGE SCALE GENOMIC DNA]</scope>
    <source>
        <strain evidence="2 3">DSM 45362</strain>
    </source>
</reference>